<dbReference type="InterPro" id="IPR027434">
    <property type="entry name" value="Homing_endonucl"/>
</dbReference>
<comment type="caution">
    <text evidence="2">The sequence shown here is derived from an EMBL/GenBank/DDBJ whole genome shotgun (WGS) entry which is preliminary data.</text>
</comment>
<reference evidence="2" key="1">
    <citation type="submission" date="2017-11" db="EMBL/GenBank/DDBJ databases">
        <title>Three new genomes from thermophilic consortium.</title>
        <authorList>
            <person name="Quaggio R."/>
            <person name="Amgarten D."/>
            <person name="Setubal J.C."/>
        </authorList>
    </citation>
    <scope>NUCLEOTIDE SEQUENCE</scope>
    <source>
        <strain evidence="2">ZCTH01-B2</strain>
    </source>
</reference>
<dbReference type="Gene3D" id="3.10.28.10">
    <property type="entry name" value="Homing endonucleases"/>
    <property type="match status" value="1"/>
</dbReference>
<evidence type="ECO:0000313" key="3">
    <source>
        <dbReference type="Proteomes" id="UP000732377"/>
    </source>
</evidence>
<gene>
    <name evidence="2" type="ORF">CWE10_04635</name>
</gene>
<dbReference type="EMBL" id="PIUK01000027">
    <property type="protein sequence ID" value="MBY6275497.1"/>
    <property type="molecule type" value="Genomic_DNA"/>
</dbReference>
<dbReference type="AlphaFoldDB" id="A0A953LJ71"/>
<proteinExistence type="predicted"/>
<dbReference type="Pfam" id="PF14528">
    <property type="entry name" value="LAGLIDADG_3"/>
    <property type="match status" value="1"/>
</dbReference>
<accession>A0A953LJ71</accession>
<dbReference type="InterPro" id="IPR004860">
    <property type="entry name" value="LAGLIDADG_dom"/>
</dbReference>
<organism evidence="2 3">
    <name type="scientific">Symbiobacterium thermophilum</name>
    <dbReference type="NCBI Taxonomy" id="2734"/>
    <lineage>
        <taxon>Bacteria</taxon>
        <taxon>Bacillati</taxon>
        <taxon>Bacillota</taxon>
        <taxon>Clostridia</taxon>
        <taxon>Eubacteriales</taxon>
        <taxon>Symbiobacteriaceae</taxon>
        <taxon>Symbiobacterium</taxon>
    </lineage>
</organism>
<sequence length="328" mass="37446">MQRYTKHYEEWKRRYLAGEEITEIAADYGCHRGTVWYALKSMGVPRRPTPQQAAHQRYAPHHTEWARLYQEGLSPTEIGAKYGADQVTVLRVLHRLGVKVKSSAEVQTKYHVRRDDVFSCIDTFEKAYWLGFLIADGSVSEGKKGYSPAVQISLQAQDAEHLRRFADFIGSNAPLYTIPKKNAVYFTARSKRLVEDLIRAGCVPQKSLTARFPSWAVPESLFGAFVLGYFDGDGSFIEVRKHGELDGWRASWSCGSIAFLEDLRRVLGHSAGIFSATLSGPRKNSRTRQLMIHRKDDLLRLYHWMYDGATVFLERKKAKWDSFVSQVS</sequence>
<dbReference type="Proteomes" id="UP000732377">
    <property type="component" value="Unassembled WGS sequence"/>
</dbReference>
<evidence type="ECO:0000313" key="2">
    <source>
        <dbReference type="EMBL" id="MBY6275497.1"/>
    </source>
</evidence>
<dbReference type="GO" id="GO:0004519">
    <property type="term" value="F:endonuclease activity"/>
    <property type="evidence" value="ECO:0007669"/>
    <property type="project" value="InterPro"/>
</dbReference>
<protein>
    <recommendedName>
        <fullName evidence="1">DOD-type homing endonuclease domain-containing protein</fullName>
    </recommendedName>
</protein>
<dbReference type="InterPro" id="IPR004042">
    <property type="entry name" value="Intein_endonuc_central"/>
</dbReference>
<feature type="domain" description="DOD-type homing endonuclease" evidence="1">
    <location>
        <begin position="129"/>
        <end position="267"/>
    </location>
</feature>
<evidence type="ECO:0000259" key="1">
    <source>
        <dbReference type="PROSITE" id="PS50819"/>
    </source>
</evidence>
<dbReference type="PROSITE" id="PS50819">
    <property type="entry name" value="INTEIN_ENDONUCLEASE"/>
    <property type="match status" value="1"/>
</dbReference>
<name>A0A953LJ71_SYMTR</name>
<dbReference type="Gene3D" id="1.10.10.60">
    <property type="entry name" value="Homeodomain-like"/>
    <property type="match status" value="2"/>
</dbReference>
<dbReference type="SUPFAM" id="SSF55608">
    <property type="entry name" value="Homing endonucleases"/>
    <property type="match status" value="2"/>
</dbReference>